<gene>
    <name evidence="1" type="ORF">niasHT_027835</name>
</gene>
<dbReference type="AlphaFoldDB" id="A0ABD2JSF4"/>
<reference evidence="1 2" key="1">
    <citation type="submission" date="2024-10" db="EMBL/GenBank/DDBJ databases">
        <authorList>
            <person name="Kim D."/>
        </authorList>
    </citation>
    <scope>NUCLEOTIDE SEQUENCE [LARGE SCALE GENOMIC DNA]</scope>
    <source>
        <strain evidence="1">BH-2024</strain>
    </source>
</reference>
<protein>
    <submittedName>
        <fullName evidence="1">Uncharacterized protein</fullName>
    </submittedName>
</protein>
<evidence type="ECO:0000313" key="1">
    <source>
        <dbReference type="EMBL" id="KAL3093528.1"/>
    </source>
</evidence>
<organism evidence="1 2">
    <name type="scientific">Heterodera trifolii</name>
    <dbReference type="NCBI Taxonomy" id="157864"/>
    <lineage>
        <taxon>Eukaryota</taxon>
        <taxon>Metazoa</taxon>
        <taxon>Ecdysozoa</taxon>
        <taxon>Nematoda</taxon>
        <taxon>Chromadorea</taxon>
        <taxon>Rhabditida</taxon>
        <taxon>Tylenchina</taxon>
        <taxon>Tylenchomorpha</taxon>
        <taxon>Tylenchoidea</taxon>
        <taxon>Heteroderidae</taxon>
        <taxon>Heteroderinae</taxon>
        <taxon>Heterodera</taxon>
    </lineage>
</organism>
<sequence>MTWISVSCPNCNGLNCMRPINYSKPLICVHPSINNLTDYLQKEPTATPNCTSATIIFFVDHHHRDADHYFAGPCSHCRQSQLHPSQPLPLHIPPLITGVNRQEQMEVPQISVAVVTEEPKVEQQGGEDEQELDLR</sequence>
<keyword evidence="2" id="KW-1185">Reference proteome</keyword>
<dbReference type="Proteomes" id="UP001620626">
    <property type="component" value="Unassembled WGS sequence"/>
</dbReference>
<comment type="caution">
    <text evidence="1">The sequence shown here is derived from an EMBL/GenBank/DDBJ whole genome shotgun (WGS) entry which is preliminary data.</text>
</comment>
<accession>A0ABD2JSF4</accession>
<dbReference type="EMBL" id="JBICBT010000912">
    <property type="protein sequence ID" value="KAL3093528.1"/>
    <property type="molecule type" value="Genomic_DNA"/>
</dbReference>
<proteinExistence type="predicted"/>
<name>A0ABD2JSF4_9BILA</name>
<evidence type="ECO:0000313" key="2">
    <source>
        <dbReference type="Proteomes" id="UP001620626"/>
    </source>
</evidence>